<sequence length="136" mass="14972">MSSAKIGISARKATESETTVSLFQVFEECSERISPFKEGSESFEFSGTTSSNFSVPGKLLAISAKVALSSKGSMEPGIELFLFRCLTAFSGFPSKEGETTRGSMEPIAEEMGEREQLTPEEELENEIRLKRLCLRQ</sequence>
<keyword evidence="2" id="KW-1185">Reference proteome</keyword>
<dbReference type="AlphaFoldDB" id="A0A915JP88"/>
<evidence type="ECO:0000256" key="1">
    <source>
        <dbReference type="SAM" id="MobiDB-lite"/>
    </source>
</evidence>
<evidence type="ECO:0000313" key="3">
    <source>
        <dbReference type="WBParaSite" id="nRc.2.0.1.t27902-RA"/>
    </source>
</evidence>
<protein>
    <submittedName>
        <fullName evidence="3">Uncharacterized protein</fullName>
    </submittedName>
</protein>
<name>A0A915JP88_ROMCU</name>
<evidence type="ECO:0000313" key="2">
    <source>
        <dbReference type="Proteomes" id="UP000887565"/>
    </source>
</evidence>
<accession>A0A915JP88</accession>
<organism evidence="2 3">
    <name type="scientific">Romanomermis culicivorax</name>
    <name type="common">Nematode worm</name>
    <dbReference type="NCBI Taxonomy" id="13658"/>
    <lineage>
        <taxon>Eukaryota</taxon>
        <taxon>Metazoa</taxon>
        <taxon>Ecdysozoa</taxon>
        <taxon>Nematoda</taxon>
        <taxon>Enoplea</taxon>
        <taxon>Dorylaimia</taxon>
        <taxon>Mermithida</taxon>
        <taxon>Mermithoidea</taxon>
        <taxon>Mermithidae</taxon>
        <taxon>Romanomermis</taxon>
    </lineage>
</organism>
<feature type="region of interest" description="Disordered" evidence="1">
    <location>
        <begin position="94"/>
        <end position="121"/>
    </location>
</feature>
<dbReference type="WBParaSite" id="nRc.2.0.1.t27902-RA">
    <property type="protein sequence ID" value="nRc.2.0.1.t27902-RA"/>
    <property type="gene ID" value="nRc.2.0.1.g27902"/>
</dbReference>
<proteinExistence type="predicted"/>
<reference evidence="3" key="1">
    <citation type="submission" date="2022-11" db="UniProtKB">
        <authorList>
            <consortium name="WormBaseParasite"/>
        </authorList>
    </citation>
    <scope>IDENTIFICATION</scope>
</reference>
<dbReference type="Proteomes" id="UP000887565">
    <property type="component" value="Unplaced"/>
</dbReference>